<feature type="domain" description="PAC" evidence="6">
    <location>
        <begin position="92"/>
        <end position="146"/>
    </location>
</feature>
<dbReference type="Pfam" id="PF08447">
    <property type="entry name" value="PAS_3"/>
    <property type="match status" value="1"/>
</dbReference>
<feature type="domain" description="Methyl-accepting transducer" evidence="4">
    <location>
        <begin position="267"/>
        <end position="443"/>
    </location>
</feature>
<evidence type="ECO:0000259" key="5">
    <source>
        <dbReference type="PROSITE" id="PS50112"/>
    </source>
</evidence>
<dbReference type="PANTHER" id="PTHR24422">
    <property type="entry name" value="CHEMOTAXIS PROTEIN METHYLTRANSFERASE"/>
    <property type="match status" value="1"/>
</dbReference>
<keyword evidence="2 3" id="KW-0807">Transducer</keyword>
<keyword evidence="8" id="KW-1185">Reference proteome</keyword>
<dbReference type="Pfam" id="PF00015">
    <property type="entry name" value="MCPsignal"/>
    <property type="match status" value="1"/>
</dbReference>
<dbReference type="InterPro" id="IPR000014">
    <property type="entry name" value="PAS"/>
</dbReference>
<dbReference type="GO" id="GO:0007165">
    <property type="term" value="P:signal transduction"/>
    <property type="evidence" value="ECO:0007669"/>
    <property type="project" value="UniProtKB-KW"/>
</dbReference>
<dbReference type="InterPro" id="IPR013656">
    <property type="entry name" value="PAS_4"/>
</dbReference>
<dbReference type="SMART" id="SM00086">
    <property type="entry name" value="PAC"/>
    <property type="match status" value="2"/>
</dbReference>
<dbReference type="PROSITE" id="PS50112">
    <property type="entry name" value="PAS"/>
    <property type="match status" value="1"/>
</dbReference>
<feature type="domain" description="PAS" evidence="5">
    <location>
        <begin position="154"/>
        <end position="197"/>
    </location>
</feature>
<dbReference type="SMART" id="SM00091">
    <property type="entry name" value="PAS"/>
    <property type="match status" value="2"/>
</dbReference>
<keyword evidence="1" id="KW-0808">Transferase</keyword>
<dbReference type="SMART" id="SM00283">
    <property type="entry name" value="MA"/>
    <property type="match status" value="1"/>
</dbReference>
<dbReference type="GO" id="GO:0016020">
    <property type="term" value="C:membrane"/>
    <property type="evidence" value="ECO:0007669"/>
    <property type="project" value="InterPro"/>
</dbReference>
<accession>A0A8E2U351</accession>
<sequence>MFMRTRTFKDTLRECQAQRAVFEAEYVALRSAVATIEFSPEGLVLQANPLFLNLLGFTLEEVSGRQHRAFCDPAYAQSRDYSAFWQGLQQGRSVTNLMPWLAKHGRQVWLQASYVPVRDAGGKVQRIVMLATDVTEQTLRAQADASRMQAVERSSAVIEFDLQGLVVNANANFLQVMGYRLDDIRGKHHRLFCEPEEARSDAYRDFWARLNRGEFSTGLFRRLTKQGRGVWLQATYNPLYDAQGRLYGVAKFASDITARVEQRDAETRAAQMAFETSRQTDESARQGAAVVQQSVSVVQSIADELAQVAQAIGALSAQSEEIGSIVGAIRGIAEQTNLLALNAAIEAARAGEQGRGFAVVADEVRNLAQRTSQATVAITEVVGKNRELARVATESMQASTRKAEQGVALANQAGTVILDIQHGAQQVVEAIGEFAQTLASPGH</sequence>
<dbReference type="InterPro" id="IPR035965">
    <property type="entry name" value="PAS-like_dom_sf"/>
</dbReference>
<gene>
    <name evidence="7" type="ORF">CXK95_14920</name>
</gene>
<dbReference type="SUPFAM" id="SSF58104">
    <property type="entry name" value="Methyl-accepting chemotaxis protein (MCP) signaling domain"/>
    <property type="match status" value="1"/>
</dbReference>
<feature type="domain" description="PAC" evidence="6">
    <location>
        <begin position="216"/>
        <end position="268"/>
    </location>
</feature>
<dbReference type="GO" id="GO:0016301">
    <property type="term" value="F:kinase activity"/>
    <property type="evidence" value="ECO:0007669"/>
    <property type="project" value="UniProtKB-KW"/>
</dbReference>
<dbReference type="PROSITE" id="PS50111">
    <property type="entry name" value="CHEMOTAXIS_TRANSDUC_2"/>
    <property type="match status" value="1"/>
</dbReference>
<evidence type="ECO:0000259" key="6">
    <source>
        <dbReference type="PROSITE" id="PS50113"/>
    </source>
</evidence>
<comment type="caution">
    <text evidence="7">The sequence shown here is derived from an EMBL/GenBank/DDBJ whole genome shotgun (WGS) entry which is preliminary data.</text>
</comment>
<dbReference type="NCBIfam" id="TIGR00229">
    <property type="entry name" value="sensory_box"/>
    <property type="match status" value="2"/>
</dbReference>
<dbReference type="Pfam" id="PF08448">
    <property type="entry name" value="PAS_4"/>
    <property type="match status" value="1"/>
</dbReference>
<dbReference type="AlphaFoldDB" id="A0A8E2U351"/>
<proteinExistence type="predicted"/>
<evidence type="ECO:0000256" key="3">
    <source>
        <dbReference type="PROSITE-ProRule" id="PRU00284"/>
    </source>
</evidence>
<reference evidence="7 8" key="1">
    <citation type="submission" date="2018-01" db="EMBL/GenBank/DDBJ databases">
        <title>Denitrification phenotypes of diverse strains of Pseudomonas stutzeri.</title>
        <authorList>
            <person name="Milligan D.A."/>
            <person name="Bergaust L."/>
            <person name="Bakken L.R."/>
            <person name="Frostegard A."/>
        </authorList>
    </citation>
    <scope>NUCLEOTIDE SEQUENCE [LARGE SCALE GENOMIC DNA]</scope>
    <source>
        <strain evidence="7 8">DSM 50238</strain>
    </source>
</reference>
<keyword evidence="1" id="KW-0418">Kinase</keyword>
<dbReference type="InterPro" id="IPR001610">
    <property type="entry name" value="PAC"/>
</dbReference>
<evidence type="ECO:0000259" key="4">
    <source>
        <dbReference type="PROSITE" id="PS50111"/>
    </source>
</evidence>
<dbReference type="PRINTS" id="PR00260">
    <property type="entry name" value="CHEMTRNSDUCR"/>
</dbReference>
<evidence type="ECO:0000313" key="7">
    <source>
        <dbReference type="EMBL" id="PNF75883.1"/>
    </source>
</evidence>
<name>A0A8E2U351_9GAMM</name>
<dbReference type="InterPro" id="IPR004090">
    <property type="entry name" value="Chemotax_Me-accpt_rcpt"/>
</dbReference>
<evidence type="ECO:0000313" key="8">
    <source>
        <dbReference type="Proteomes" id="UP000235881"/>
    </source>
</evidence>
<dbReference type="RefSeq" id="WP_102829137.1">
    <property type="nucleotide sequence ID" value="NZ_CP065721.1"/>
</dbReference>
<dbReference type="PROSITE" id="PS50113">
    <property type="entry name" value="PAC"/>
    <property type="match status" value="2"/>
</dbReference>
<dbReference type="PANTHER" id="PTHR24422:SF10">
    <property type="entry name" value="CHEMOTAXIS PROTEIN METHYLTRANSFERASE 2"/>
    <property type="match status" value="1"/>
</dbReference>
<dbReference type="InterPro" id="IPR000700">
    <property type="entry name" value="PAS-assoc_C"/>
</dbReference>
<dbReference type="GO" id="GO:0006935">
    <property type="term" value="P:chemotaxis"/>
    <property type="evidence" value="ECO:0007669"/>
    <property type="project" value="InterPro"/>
</dbReference>
<dbReference type="Gene3D" id="3.30.450.20">
    <property type="entry name" value="PAS domain"/>
    <property type="match status" value="2"/>
</dbReference>
<dbReference type="GO" id="GO:0004888">
    <property type="term" value="F:transmembrane signaling receptor activity"/>
    <property type="evidence" value="ECO:0007669"/>
    <property type="project" value="InterPro"/>
</dbReference>
<dbReference type="Proteomes" id="UP000235881">
    <property type="component" value="Unassembled WGS sequence"/>
</dbReference>
<protein>
    <submittedName>
        <fullName evidence="7">Pili assembly chaperone</fullName>
    </submittedName>
</protein>
<dbReference type="EMBL" id="POUK01000005">
    <property type="protein sequence ID" value="PNF75883.1"/>
    <property type="molecule type" value="Genomic_DNA"/>
</dbReference>
<evidence type="ECO:0000256" key="1">
    <source>
        <dbReference type="ARBA" id="ARBA00022777"/>
    </source>
</evidence>
<evidence type="ECO:0000256" key="2">
    <source>
        <dbReference type="ARBA" id="ARBA00023224"/>
    </source>
</evidence>
<dbReference type="Gene3D" id="1.10.287.950">
    <property type="entry name" value="Methyl-accepting chemotaxis protein"/>
    <property type="match status" value="1"/>
</dbReference>
<dbReference type="InterPro" id="IPR004089">
    <property type="entry name" value="MCPsignal_dom"/>
</dbReference>
<dbReference type="InterPro" id="IPR013655">
    <property type="entry name" value="PAS_fold_3"/>
</dbReference>
<dbReference type="SUPFAM" id="SSF55785">
    <property type="entry name" value="PYP-like sensor domain (PAS domain)"/>
    <property type="match status" value="2"/>
</dbReference>
<dbReference type="CDD" id="cd00130">
    <property type="entry name" value="PAS"/>
    <property type="match status" value="2"/>
</dbReference>
<dbReference type="InterPro" id="IPR050903">
    <property type="entry name" value="Bact_Chemotaxis_MeTrfase"/>
</dbReference>
<organism evidence="7 8">
    <name type="scientific">Stutzerimonas degradans</name>
    <dbReference type="NCBI Taxonomy" id="2968968"/>
    <lineage>
        <taxon>Bacteria</taxon>
        <taxon>Pseudomonadati</taxon>
        <taxon>Pseudomonadota</taxon>
        <taxon>Gammaproteobacteria</taxon>
        <taxon>Pseudomonadales</taxon>
        <taxon>Pseudomonadaceae</taxon>
        <taxon>Stutzerimonas</taxon>
    </lineage>
</organism>